<dbReference type="SUPFAM" id="SSF55008">
    <property type="entry name" value="HMA, heavy metal-associated domain"/>
    <property type="match status" value="2"/>
</dbReference>
<sequence>MNIHAKSATRTLDIGGMTCASCVAHVEKALKSAPGVRDARVNLATERAELDLGPEADLAALAKRVEAEGYEPRRKTFEIGVKGMMCGACVAHVEKALQKVPGVLKASANLATHRATVETLSGTVDYATLAAAIRAEDYEPTPIEAQNPLADRAAEAAVLRRNVLLAVAGAAPVVALEMGAHLSPAFEMWTHHALGHQAVMMLAAALTTFVLAVPGRRFFTLGFGSLRRGAPDMNALVALGAGAAYLYSLLATFAPDVLPEGARHSYFESAAVIVAFILFGRWLESRARGRAAEAIAGLARLQPKIAHIRRDGATVDLPVEEAQVGDLIEIRPGEPIPVDGVVVEGASHVDESLITGESLAVAKKPGDSLVGGAVNQAGFVVMRAEKVGEGTALAGIVRLVESAQGAKLPIQALADKVTAVFVPVVLALAALTFTLWMVFGPQPALALALVNAVNVLIIACPCAMGLATPAALMTGSGRGAELGILFRRGDALQRLAEIKTLAFDKTGTLTLGQPALAQIAPASGFADNDILALAAAVEARSEHPLARALLAAAQARGLSVPEVADFAYEPGLGVSGRVDARKISVGSTELMQALGADASALAETERTQAGQGASVFYIAVDGVAAGLFAFADPPRPQSAAAVAALKTLGVAPVMLTGDREATARAIGARIGVSDIGAGLKPEGKVAALQAYAKNGPVAFVGDGVNDAPALAAADVGLAMGTGTEIARNSAEVVLVGSNPEKAATAVALSRAVLRNIKQNLAWAFGYNILLVPVAMGALYPVNGVLLNPAFGAAAMALSSLFVLGNALRLRTFKA</sequence>
<evidence type="ECO:0000256" key="5">
    <source>
        <dbReference type="ARBA" id="ARBA00022475"/>
    </source>
</evidence>
<dbReference type="PRINTS" id="PR00120">
    <property type="entry name" value="HATPASE"/>
</dbReference>
<dbReference type="SFLD" id="SFLDS00003">
    <property type="entry name" value="Haloacid_Dehalogenase"/>
    <property type="match status" value="1"/>
</dbReference>
<dbReference type="AlphaFoldDB" id="A0A212RIB5"/>
<keyword evidence="9 14" id="KW-0067">ATP-binding</keyword>
<dbReference type="Pfam" id="PF00403">
    <property type="entry name" value="HMA"/>
    <property type="match status" value="2"/>
</dbReference>
<gene>
    <name evidence="16" type="ORF">SAMN06265338_104261</name>
</gene>
<evidence type="ECO:0000256" key="4">
    <source>
        <dbReference type="ARBA" id="ARBA00022448"/>
    </source>
</evidence>
<dbReference type="CDD" id="cd02094">
    <property type="entry name" value="P-type_ATPase_Cu-like"/>
    <property type="match status" value="1"/>
</dbReference>
<dbReference type="GO" id="GO:0005886">
    <property type="term" value="C:plasma membrane"/>
    <property type="evidence" value="ECO:0007669"/>
    <property type="project" value="UniProtKB-SubCell"/>
</dbReference>
<dbReference type="PROSITE" id="PS50846">
    <property type="entry name" value="HMA_2"/>
    <property type="match status" value="2"/>
</dbReference>
<accession>A0A212RIB5</accession>
<dbReference type="InterPro" id="IPR018303">
    <property type="entry name" value="ATPase_P-typ_P_site"/>
</dbReference>
<dbReference type="InterPro" id="IPR017969">
    <property type="entry name" value="Heavy-metal-associated_CS"/>
</dbReference>
<evidence type="ECO:0000256" key="6">
    <source>
        <dbReference type="ARBA" id="ARBA00022692"/>
    </source>
</evidence>
<dbReference type="SUPFAM" id="SSF81665">
    <property type="entry name" value="Calcium ATPase, transmembrane domain M"/>
    <property type="match status" value="1"/>
</dbReference>
<comment type="subcellular location">
    <subcellularLocation>
        <location evidence="1">Cell membrane</location>
        <topology evidence="1">Multi-pass membrane protein</topology>
    </subcellularLocation>
</comment>
<dbReference type="InterPro" id="IPR044492">
    <property type="entry name" value="P_typ_ATPase_HD_dom"/>
</dbReference>
<dbReference type="NCBIfam" id="TIGR01494">
    <property type="entry name" value="ATPase_P-type"/>
    <property type="match status" value="1"/>
</dbReference>
<evidence type="ECO:0000256" key="10">
    <source>
        <dbReference type="ARBA" id="ARBA00022967"/>
    </source>
</evidence>
<dbReference type="Gene3D" id="3.40.1110.10">
    <property type="entry name" value="Calcium-transporting ATPase, cytoplasmic domain N"/>
    <property type="match status" value="1"/>
</dbReference>
<dbReference type="GO" id="GO:0060003">
    <property type="term" value="P:copper ion export"/>
    <property type="evidence" value="ECO:0007669"/>
    <property type="project" value="UniProtKB-ARBA"/>
</dbReference>
<dbReference type="Pfam" id="PF00122">
    <property type="entry name" value="E1-E2_ATPase"/>
    <property type="match status" value="1"/>
</dbReference>
<feature type="transmembrane region" description="Helical" evidence="14">
    <location>
        <begin position="760"/>
        <end position="779"/>
    </location>
</feature>
<evidence type="ECO:0000256" key="9">
    <source>
        <dbReference type="ARBA" id="ARBA00022840"/>
    </source>
</evidence>
<keyword evidence="17" id="KW-1185">Reference proteome</keyword>
<dbReference type="PROSITE" id="PS01047">
    <property type="entry name" value="HMA_1"/>
    <property type="match status" value="2"/>
</dbReference>
<dbReference type="GO" id="GO:0055070">
    <property type="term" value="P:copper ion homeostasis"/>
    <property type="evidence" value="ECO:0007669"/>
    <property type="project" value="TreeGrafter"/>
</dbReference>
<proteinExistence type="inferred from homology"/>
<dbReference type="PANTHER" id="PTHR43520:SF8">
    <property type="entry name" value="P-TYPE CU(+) TRANSPORTER"/>
    <property type="match status" value="1"/>
</dbReference>
<organism evidence="16 17">
    <name type="scientific">Rhodoblastus acidophilus</name>
    <name type="common">Rhodopseudomonas acidophila</name>
    <dbReference type="NCBI Taxonomy" id="1074"/>
    <lineage>
        <taxon>Bacteria</taxon>
        <taxon>Pseudomonadati</taxon>
        <taxon>Pseudomonadota</taxon>
        <taxon>Alphaproteobacteria</taxon>
        <taxon>Hyphomicrobiales</taxon>
        <taxon>Rhodoblastaceae</taxon>
        <taxon>Rhodoblastus</taxon>
    </lineage>
</organism>
<feature type="transmembrane region" description="Helical" evidence="14">
    <location>
        <begin position="162"/>
        <end position="182"/>
    </location>
</feature>
<keyword evidence="11 14" id="KW-1133">Transmembrane helix</keyword>
<feature type="transmembrane region" description="Helical" evidence="14">
    <location>
        <begin position="266"/>
        <end position="283"/>
    </location>
</feature>
<evidence type="ECO:0000256" key="14">
    <source>
        <dbReference type="RuleBase" id="RU362081"/>
    </source>
</evidence>
<dbReference type="OrthoDB" id="391538at2"/>
<dbReference type="EMBL" id="FYDG01000004">
    <property type="protein sequence ID" value="SNB72023.1"/>
    <property type="molecule type" value="Genomic_DNA"/>
</dbReference>
<feature type="transmembrane region" description="Helical" evidence="14">
    <location>
        <begin position="785"/>
        <end position="807"/>
    </location>
</feature>
<dbReference type="PANTHER" id="PTHR43520">
    <property type="entry name" value="ATP7, ISOFORM B"/>
    <property type="match status" value="1"/>
</dbReference>
<dbReference type="Pfam" id="PF00702">
    <property type="entry name" value="Hydrolase"/>
    <property type="match status" value="1"/>
</dbReference>
<keyword evidence="6 14" id="KW-0812">Transmembrane</keyword>
<evidence type="ECO:0000256" key="8">
    <source>
        <dbReference type="ARBA" id="ARBA00022741"/>
    </source>
</evidence>
<dbReference type="NCBIfam" id="TIGR01511">
    <property type="entry name" value="ATPase-IB1_Cu"/>
    <property type="match status" value="1"/>
</dbReference>
<feature type="transmembrane region" description="Helical" evidence="14">
    <location>
        <begin position="445"/>
        <end position="468"/>
    </location>
</feature>
<feature type="domain" description="HMA" evidence="15">
    <location>
        <begin position="8"/>
        <end position="73"/>
    </location>
</feature>
<dbReference type="GO" id="GO:0140581">
    <property type="term" value="F:P-type monovalent copper transporter activity"/>
    <property type="evidence" value="ECO:0007669"/>
    <property type="project" value="UniProtKB-EC"/>
</dbReference>
<dbReference type="Gene3D" id="3.30.70.100">
    <property type="match status" value="2"/>
</dbReference>
<dbReference type="Gene3D" id="3.40.50.1000">
    <property type="entry name" value="HAD superfamily/HAD-like"/>
    <property type="match status" value="1"/>
</dbReference>
<dbReference type="CDD" id="cd00371">
    <property type="entry name" value="HMA"/>
    <property type="match status" value="2"/>
</dbReference>
<feature type="domain" description="HMA" evidence="15">
    <location>
        <begin position="75"/>
        <end position="141"/>
    </location>
</feature>
<feature type="transmembrane region" description="Helical" evidence="14">
    <location>
        <begin position="235"/>
        <end position="254"/>
    </location>
</feature>
<evidence type="ECO:0000256" key="12">
    <source>
        <dbReference type="ARBA" id="ARBA00023065"/>
    </source>
</evidence>
<feature type="transmembrane region" description="Helical" evidence="14">
    <location>
        <begin position="194"/>
        <end position="214"/>
    </location>
</feature>
<evidence type="ECO:0000256" key="11">
    <source>
        <dbReference type="ARBA" id="ARBA00022989"/>
    </source>
</evidence>
<dbReference type="GO" id="GO:0005524">
    <property type="term" value="F:ATP binding"/>
    <property type="evidence" value="ECO:0007669"/>
    <property type="project" value="UniProtKB-UniRule"/>
</dbReference>
<dbReference type="GO" id="GO:0005507">
    <property type="term" value="F:copper ion binding"/>
    <property type="evidence" value="ECO:0007669"/>
    <property type="project" value="TreeGrafter"/>
</dbReference>
<dbReference type="NCBIfam" id="TIGR01525">
    <property type="entry name" value="ATPase-IB_hvy"/>
    <property type="match status" value="1"/>
</dbReference>
<dbReference type="FunFam" id="3.30.70.100:FF:000005">
    <property type="entry name" value="Copper-exporting P-type ATPase A"/>
    <property type="match status" value="1"/>
</dbReference>
<keyword evidence="13 14" id="KW-0472">Membrane</keyword>
<evidence type="ECO:0000256" key="3">
    <source>
        <dbReference type="ARBA" id="ARBA00012517"/>
    </source>
</evidence>
<evidence type="ECO:0000256" key="2">
    <source>
        <dbReference type="ARBA" id="ARBA00006024"/>
    </source>
</evidence>
<keyword evidence="8 14" id="KW-0547">Nucleotide-binding</keyword>
<dbReference type="InterPro" id="IPR006121">
    <property type="entry name" value="HMA_dom"/>
</dbReference>
<dbReference type="GO" id="GO:0016887">
    <property type="term" value="F:ATP hydrolysis activity"/>
    <property type="evidence" value="ECO:0007669"/>
    <property type="project" value="InterPro"/>
</dbReference>
<dbReference type="InterPro" id="IPR036412">
    <property type="entry name" value="HAD-like_sf"/>
</dbReference>
<name>A0A212RIB5_RHOAC</name>
<dbReference type="SUPFAM" id="SSF56784">
    <property type="entry name" value="HAD-like"/>
    <property type="match status" value="1"/>
</dbReference>
<dbReference type="Gene3D" id="2.70.150.10">
    <property type="entry name" value="Calcium-transporting ATPase, cytoplasmic transduction domain A"/>
    <property type="match status" value="1"/>
</dbReference>
<dbReference type="InterPro" id="IPR027256">
    <property type="entry name" value="P-typ_ATPase_IB"/>
</dbReference>
<dbReference type="InterPro" id="IPR001757">
    <property type="entry name" value="P_typ_ATPase"/>
</dbReference>
<dbReference type="Proteomes" id="UP000198418">
    <property type="component" value="Unassembled WGS sequence"/>
</dbReference>
<dbReference type="InterPro" id="IPR059000">
    <property type="entry name" value="ATPase_P-type_domA"/>
</dbReference>
<protein>
    <recommendedName>
        <fullName evidence="3">P-type Cu(+) transporter</fullName>
        <ecNumber evidence="3">7.2.2.8</ecNumber>
    </recommendedName>
</protein>
<feature type="transmembrane region" description="Helical" evidence="14">
    <location>
        <begin position="417"/>
        <end position="439"/>
    </location>
</feature>
<dbReference type="SFLD" id="SFLDF00027">
    <property type="entry name" value="p-type_atpase"/>
    <property type="match status" value="1"/>
</dbReference>
<dbReference type="InterPro" id="IPR008250">
    <property type="entry name" value="ATPase_P-typ_transduc_dom_A_sf"/>
</dbReference>
<dbReference type="InterPro" id="IPR036163">
    <property type="entry name" value="HMA_dom_sf"/>
</dbReference>
<evidence type="ECO:0000313" key="16">
    <source>
        <dbReference type="EMBL" id="SNB72023.1"/>
    </source>
</evidence>
<dbReference type="SFLD" id="SFLDG00002">
    <property type="entry name" value="C1.7:_P-type_atpase_like"/>
    <property type="match status" value="1"/>
</dbReference>
<evidence type="ECO:0000256" key="7">
    <source>
        <dbReference type="ARBA" id="ARBA00022723"/>
    </source>
</evidence>
<keyword evidence="12" id="KW-0406">Ion transport</keyword>
<evidence type="ECO:0000259" key="15">
    <source>
        <dbReference type="PROSITE" id="PS50846"/>
    </source>
</evidence>
<keyword evidence="10" id="KW-1278">Translocase</keyword>
<dbReference type="FunFam" id="2.70.150.10:FF:000020">
    <property type="entry name" value="Copper-exporting P-type ATPase A"/>
    <property type="match status" value="1"/>
</dbReference>
<comment type="similarity">
    <text evidence="2 14">Belongs to the cation transport ATPase (P-type) (TC 3.A.3) family. Type IB subfamily.</text>
</comment>
<dbReference type="InterPro" id="IPR023214">
    <property type="entry name" value="HAD_sf"/>
</dbReference>
<dbReference type="SUPFAM" id="SSF81653">
    <property type="entry name" value="Calcium ATPase, transduction domain A"/>
    <property type="match status" value="1"/>
</dbReference>
<evidence type="ECO:0000256" key="13">
    <source>
        <dbReference type="ARBA" id="ARBA00023136"/>
    </source>
</evidence>
<dbReference type="EC" id="7.2.2.8" evidence="3"/>
<dbReference type="PROSITE" id="PS00154">
    <property type="entry name" value="ATPASE_E1_E2"/>
    <property type="match status" value="1"/>
</dbReference>
<reference evidence="17" key="1">
    <citation type="submission" date="2017-06" db="EMBL/GenBank/DDBJ databases">
        <authorList>
            <person name="Varghese N."/>
            <person name="Submissions S."/>
        </authorList>
    </citation>
    <scope>NUCLEOTIDE SEQUENCE [LARGE SCALE GENOMIC DNA]</scope>
    <source>
        <strain evidence="17">DSM 137</strain>
    </source>
</reference>
<evidence type="ECO:0000256" key="1">
    <source>
        <dbReference type="ARBA" id="ARBA00004651"/>
    </source>
</evidence>
<keyword evidence="5 14" id="KW-1003">Cell membrane</keyword>
<keyword evidence="7 14" id="KW-0479">Metal-binding</keyword>
<keyword evidence="4" id="KW-0813">Transport</keyword>
<dbReference type="PRINTS" id="PR00119">
    <property type="entry name" value="CATATPASE"/>
</dbReference>
<dbReference type="PROSITE" id="PS01229">
    <property type="entry name" value="COF_2"/>
    <property type="match status" value="1"/>
</dbReference>
<evidence type="ECO:0000313" key="17">
    <source>
        <dbReference type="Proteomes" id="UP000198418"/>
    </source>
</evidence>
<dbReference type="InterPro" id="IPR023298">
    <property type="entry name" value="ATPase_P-typ_TM_dom_sf"/>
</dbReference>
<dbReference type="InterPro" id="IPR023299">
    <property type="entry name" value="ATPase_P-typ_cyto_dom_N"/>
</dbReference>
<dbReference type="GO" id="GO:0043682">
    <property type="term" value="F:P-type divalent copper transporter activity"/>
    <property type="evidence" value="ECO:0007669"/>
    <property type="project" value="TreeGrafter"/>
</dbReference>